<feature type="transmembrane region" description="Helical" evidence="4">
    <location>
        <begin position="6"/>
        <end position="23"/>
    </location>
</feature>
<dbReference type="RefSeq" id="WP_120687928.1">
    <property type="nucleotide sequence ID" value="NZ_RAZT01000002.1"/>
</dbReference>
<evidence type="ECO:0000259" key="5">
    <source>
        <dbReference type="Pfam" id="PF10502"/>
    </source>
</evidence>
<feature type="active site" evidence="3">
    <location>
        <position position="89"/>
    </location>
</feature>
<dbReference type="InterPro" id="IPR019533">
    <property type="entry name" value="Peptidase_S26"/>
</dbReference>
<sequence length="163" mass="17810">MSATGWVVVAAVLAVAITGLLWARRHLMLVSVVGRSMEPTLRPGDRVLARRLPLARVRSGDVVVVVAPAEMTARHPTQPGEGGSGLFIKRAHAVPGDPVPVDRVPLLRERPEREVPPGHLVVLGDNPPFSYDSRECGYLLERDLRAVVIRPRLRPRVDPPPGR</sequence>
<dbReference type="PANTHER" id="PTHR43390:SF1">
    <property type="entry name" value="CHLOROPLAST PROCESSING PEPTIDASE"/>
    <property type="match status" value="1"/>
</dbReference>
<evidence type="ECO:0000256" key="1">
    <source>
        <dbReference type="ARBA" id="ARBA00004401"/>
    </source>
</evidence>
<dbReference type="AlphaFoldDB" id="A0A3A9YLZ7"/>
<feature type="active site" evidence="3">
    <location>
        <position position="36"/>
    </location>
</feature>
<dbReference type="InterPro" id="IPR000223">
    <property type="entry name" value="Pept_S26A_signal_pept_1"/>
</dbReference>
<dbReference type="PRINTS" id="PR00727">
    <property type="entry name" value="LEADERPTASE"/>
</dbReference>
<dbReference type="SUPFAM" id="SSF51306">
    <property type="entry name" value="LexA/Signal peptidase"/>
    <property type="match status" value="1"/>
</dbReference>
<comment type="caution">
    <text evidence="6">The sequence shown here is derived from an EMBL/GenBank/DDBJ whole genome shotgun (WGS) entry which is preliminary data.</text>
</comment>
<dbReference type="Pfam" id="PF10502">
    <property type="entry name" value="Peptidase_S26"/>
    <property type="match status" value="2"/>
</dbReference>
<gene>
    <name evidence="6" type="ORF">D7044_03100</name>
</gene>
<comment type="subcellular location">
    <subcellularLocation>
        <location evidence="1">Cell membrane</location>
        <topology evidence="1">Single-pass type II membrane protein</topology>
    </subcellularLocation>
</comment>
<dbReference type="CDD" id="cd06530">
    <property type="entry name" value="S26_SPase_I"/>
    <property type="match status" value="1"/>
</dbReference>
<dbReference type="GO" id="GO:0004252">
    <property type="term" value="F:serine-type endopeptidase activity"/>
    <property type="evidence" value="ECO:0007669"/>
    <property type="project" value="InterPro"/>
</dbReference>
<feature type="domain" description="Peptidase S26" evidence="5">
    <location>
        <begin position="9"/>
        <end position="101"/>
    </location>
</feature>
<name>A0A3A9YLZ7_9ACTN</name>
<dbReference type="PANTHER" id="PTHR43390">
    <property type="entry name" value="SIGNAL PEPTIDASE I"/>
    <property type="match status" value="1"/>
</dbReference>
<dbReference type="EMBL" id="RAZT01000002">
    <property type="protein sequence ID" value="RKN35196.1"/>
    <property type="molecule type" value="Genomic_DNA"/>
</dbReference>
<dbReference type="InterPro" id="IPR036286">
    <property type="entry name" value="LexA/Signal_pep-like_sf"/>
</dbReference>
<evidence type="ECO:0000313" key="7">
    <source>
        <dbReference type="Proteomes" id="UP000275865"/>
    </source>
</evidence>
<keyword evidence="4" id="KW-0472">Membrane</keyword>
<comment type="similarity">
    <text evidence="2">Belongs to the peptidase S26 family.</text>
</comment>
<dbReference type="Gene3D" id="2.10.109.10">
    <property type="entry name" value="Umud Fragment, subunit A"/>
    <property type="match status" value="1"/>
</dbReference>
<dbReference type="GO" id="GO:0005886">
    <property type="term" value="C:plasma membrane"/>
    <property type="evidence" value="ECO:0007669"/>
    <property type="project" value="UniProtKB-SubCell"/>
</dbReference>
<evidence type="ECO:0000256" key="4">
    <source>
        <dbReference type="SAM" id="Phobius"/>
    </source>
</evidence>
<reference evidence="6 7" key="1">
    <citation type="submission" date="2018-09" db="EMBL/GenBank/DDBJ databases">
        <title>Micromonospora sp. nov. MS1-9, isolated from a root of Musa sp.</title>
        <authorList>
            <person name="Kuncharoen N."/>
            <person name="Kudo T."/>
            <person name="Ohkuma M."/>
            <person name="Yuki M."/>
            <person name="Tanasupawat S."/>
        </authorList>
    </citation>
    <scope>NUCLEOTIDE SEQUENCE [LARGE SCALE GENOMIC DNA]</scope>
    <source>
        <strain evidence="6 7">MS1-9</strain>
    </source>
</reference>
<keyword evidence="4" id="KW-0812">Transmembrane</keyword>
<dbReference type="GO" id="GO:0006465">
    <property type="term" value="P:signal peptide processing"/>
    <property type="evidence" value="ECO:0007669"/>
    <property type="project" value="InterPro"/>
</dbReference>
<keyword evidence="4" id="KW-1133">Transmembrane helix</keyword>
<feature type="domain" description="Peptidase S26" evidence="5">
    <location>
        <begin position="111"/>
        <end position="145"/>
    </location>
</feature>
<organism evidence="6 7">
    <name type="scientific">Micromonospora musae</name>
    <dbReference type="NCBI Taxonomy" id="1894970"/>
    <lineage>
        <taxon>Bacteria</taxon>
        <taxon>Bacillati</taxon>
        <taxon>Actinomycetota</taxon>
        <taxon>Actinomycetes</taxon>
        <taxon>Micromonosporales</taxon>
        <taxon>Micromonosporaceae</taxon>
        <taxon>Micromonospora</taxon>
    </lineage>
</organism>
<proteinExistence type="inferred from homology"/>
<evidence type="ECO:0000313" key="6">
    <source>
        <dbReference type="EMBL" id="RKN35196.1"/>
    </source>
</evidence>
<evidence type="ECO:0000256" key="3">
    <source>
        <dbReference type="PIRSR" id="PIRSR600223-1"/>
    </source>
</evidence>
<accession>A0A3A9YLZ7</accession>
<dbReference type="Proteomes" id="UP000275865">
    <property type="component" value="Unassembled WGS sequence"/>
</dbReference>
<protein>
    <submittedName>
        <fullName evidence="6">S26 family signal peptidase</fullName>
    </submittedName>
</protein>
<evidence type="ECO:0000256" key="2">
    <source>
        <dbReference type="ARBA" id="ARBA00009370"/>
    </source>
</evidence>